<proteinExistence type="inferred from homology"/>
<dbReference type="PANTHER" id="PTHR33393">
    <property type="entry name" value="POLYGLUTAMINE SYNTHESIS ACCESSORY PROTEIN RV0574C-RELATED"/>
    <property type="match status" value="1"/>
</dbReference>
<dbReference type="SUPFAM" id="SSF56300">
    <property type="entry name" value="Metallo-dependent phosphatases"/>
    <property type="match status" value="1"/>
</dbReference>
<reference evidence="3 4" key="1">
    <citation type="submission" date="2014-12" db="EMBL/GenBank/DDBJ databases">
        <title>Draft genome sequences of 10 type strains of Lactococcus.</title>
        <authorList>
            <person name="Sun Z."/>
            <person name="Zhong Z."/>
            <person name="Liu W."/>
            <person name="Zhang W."/>
            <person name="Zhang H."/>
        </authorList>
    </citation>
    <scope>NUCLEOTIDE SEQUENCE [LARGE SCALE GENOMIC DNA]</scope>
    <source>
        <strain evidence="3 4">DSM 20686</strain>
    </source>
</reference>
<dbReference type="EMBL" id="JXJX01000008">
    <property type="protein sequence ID" value="PCS06485.1"/>
    <property type="molecule type" value="Genomic_DNA"/>
</dbReference>
<name>A0A2A5RZ43_9LACT</name>
<dbReference type="OrthoDB" id="9810906at2"/>
<gene>
    <name evidence="3" type="ORF">RU87_GL001694</name>
</gene>
<accession>A0A2A5RZ43</accession>
<organism evidence="3 4">
    <name type="scientific">Pseudolactococcus plantarum</name>
    <dbReference type="NCBI Taxonomy" id="1365"/>
    <lineage>
        <taxon>Bacteria</taxon>
        <taxon>Bacillati</taxon>
        <taxon>Bacillota</taxon>
        <taxon>Bacilli</taxon>
        <taxon>Lactobacillales</taxon>
        <taxon>Streptococcaceae</taxon>
        <taxon>Pseudolactococcus</taxon>
    </lineage>
</organism>
<dbReference type="InterPro" id="IPR052169">
    <property type="entry name" value="CW_Biosynth-Accessory"/>
</dbReference>
<dbReference type="STRING" id="1348632.GCA_001591745_01174"/>
<evidence type="ECO:0000256" key="1">
    <source>
        <dbReference type="ARBA" id="ARBA00005662"/>
    </source>
</evidence>
<dbReference type="AlphaFoldDB" id="A0A2A5RZ43"/>
<evidence type="ECO:0000313" key="3">
    <source>
        <dbReference type="EMBL" id="PCS06485.1"/>
    </source>
</evidence>
<dbReference type="RefSeq" id="WP_068162953.1">
    <property type="nucleotide sequence ID" value="NZ_JXJX01000008.1"/>
</dbReference>
<evidence type="ECO:0000313" key="4">
    <source>
        <dbReference type="Proteomes" id="UP000242246"/>
    </source>
</evidence>
<comment type="caution">
    <text evidence="3">The sequence shown here is derived from an EMBL/GenBank/DDBJ whole genome shotgun (WGS) entry which is preliminary data.</text>
</comment>
<feature type="domain" description="Capsule synthesis protein CapA" evidence="2">
    <location>
        <begin position="2"/>
        <end position="318"/>
    </location>
</feature>
<keyword evidence="4" id="KW-1185">Reference proteome</keyword>
<protein>
    <recommendedName>
        <fullName evidence="2">Capsule synthesis protein CapA domain-containing protein</fullName>
    </recommendedName>
</protein>
<sequence length="446" mass="49057">MQLIVAGDLLFSSRNLKETIDPKLVELLQSADAVLANAEFVTPKKDTPPAAGRGYVTAVRPETLDEFTDLNMKYLSFANNHTGDFGITGMLDTLAEARSRGLHPLGLGESLFDARKPQFIDTRDGRIAIITVAVTRSEVFAASNAGNGVPARPGVNPLRWERSYVLPKPAFEALAEIDHKLGTRASSEQGSRVETWSGPDDSAFKFGSLWQEHVSIELGEDYAVRTKANEQDQADILADIADAKNRADYVFVNFHAHEGLNEDWYADEPAAFIEKFAKSAIDHGADAVIGHGAHFLKGIALHQGKPIFYNIHSLVMEFESGESIIPPEMYEAYGYPTNSKPSTLHANRAKDKAGNWQGFNAEDRFSQSVLISFDLNADQETFDYHLIPIDLQLTHDRPSKRGRPKLADPETVTAIQERVSQISQVDGVALIEADGVLKVKQTPLSN</sequence>
<dbReference type="PANTHER" id="PTHR33393:SF11">
    <property type="entry name" value="POLYGLUTAMINE SYNTHESIS ACCESSORY PROTEIN RV0574C-RELATED"/>
    <property type="match status" value="1"/>
</dbReference>
<dbReference type="Proteomes" id="UP000242246">
    <property type="component" value="Unassembled WGS sequence"/>
</dbReference>
<dbReference type="InterPro" id="IPR019079">
    <property type="entry name" value="Capsule_synth_CapA"/>
</dbReference>
<dbReference type="Pfam" id="PF09587">
    <property type="entry name" value="PGA_cap"/>
    <property type="match status" value="1"/>
</dbReference>
<dbReference type="SMART" id="SM00854">
    <property type="entry name" value="PGA_cap"/>
    <property type="match status" value="1"/>
</dbReference>
<dbReference type="InterPro" id="IPR029052">
    <property type="entry name" value="Metallo-depent_PP-like"/>
</dbReference>
<comment type="similarity">
    <text evidence="1">Belongs to the CapA family.</text>
</comment>
<evidence type="ECO:0000259" key="2">
    <source>
        <dbReference type="SMART" id="SM00854"/>
    </source>
</evidence>